<feature type="signal peptide" evidence="1">
    <location>
        <begin position="1"/>
        <end position="21"/>
    </location>
</feature>
<sequence length="65" mass="6981">MGLRAHIVLTLLAASAFALLGQPLSSTSYLSQVAAPDYTVSEYWSSFKPSLLHADIVATAPDTWE</sequence>
<accession>A0A699Z6S4</accession>
<evidence type="ECO:0000313" key="3">
    <source>
        <dbReference type="Proteomes" id="UP000485058"/>
    </source>
</evidence>
<reference evidence="2 3" key="1">
    <citation type="submission" date="2020-02" db="EMBL/GenBank/DDBJ databases">
        <title>Draft genome sequence of Haematococcus lacustris strain NIES-144.</title>
        <authorList>
            <person name="Morimoto D."/>
            <person name="Nakagawa S."/>
            <person name="Yoshida T."/>
            <person name="Sawayama S."/>
        </authorList>
    </citation>
    <scope>NUCLEOTIDE SEQUENCE [LARGE SCALE GENOMIC DNA]</scope>
    <source>
        <strain evidence="2 3">NIES-144</strain>
    </source>
</reference>
<gene>
    <name evidence="2" type="ORF">HaLaN_14529</name>
</gene>
<keyword evidence="3" id="KW-1185">Reference proteome</keyword>
<evidence type="ECO:0000256" key="1">
    <source>
        <dbReference type="SAM" id="SignalP"/>
    </source>
</evidence>
<dbReference type="EMBL" id="BLLF01001206">
    <property type="protein sequence ID" value="GFH17821.1"/>
    <property type="molecule type" value="Genomic_DNA"/>
</dbReference>
<keyword evidence="1" id="KW-0732">Signal</keyword>
<name>A0A699Z6S4_HAELA</name>
<proteinExistence type="predicted"/>
<feature type="non-terminal residue" evidence="2">
    <location>
        <position position="1"/>
    </location>
</feature>
<evidence type="ECO:0000313" key="2">
    <source>
        <dbReference type="EMBL" id="GFH17821.1"/>
    </source>
</evidence>
<dbReference type="Proteomes" id="UP000485058">
    <property type="component" value="Unassembled WGS sequence"/>
</dbReference>
<dbReference type="AlphaFoldDB" id="A0A699Z6S4"/>
<protein>
    <submittedName>
        <fullName evidence="2">Uncharacterized protein</fullName>
    </submittedName>
</protein>
<feature type="chain" id="PRO_5025547014" evidence="1">
    <location>
        <begin position="22"/>
        <end position="65"/>
    </location>
</feature>
<comment type="caution">
    <text evidence="2">The sequence shown here is derived from an EMBL/GenBank/DDBJ whole genome shotgun (WGS) entry which is preliminary data.</text>
</comment>
<feature type="non-terminal residue" evidence="2">
    <location>
        <position position="65"/>
    </location>
</feature>
<organism evidence="2 3">
    <name type="scientific">Haematococcus lacustris</name>
    <name type="common">Green alga</name>
    <name type="synonym">Haematococcus pluvialis</name>
    <dbReference type="NCBI Taxonomy" id="44745"/>
    <lineage>
        <taxon>Eukaryota</taxon>
        <taxon>Viridiplantae</taxon>
        <taxon>Chlorophyta</taxon>
        <taxon>core chlorophytes</taxon>
        <taxon>Chlorophyceae</taxon>
        <taxon>CS clade</taxon>
        <taxon>Chlamydomonadales</taxon>
        <taxon>Haematococcaceae</taxon>
        <taxon>Haematococcus</taxon>
    </lineage>
</organism>